<comment type="subcellular location">
    <subcellularLocation>
        <location evidence="1">Membrane</location>
        <topology evidence="1">Multi-pass membrane protein</topology>
    </subcellularLocation>
</comment>
<evidence type="ECO:0000256" key="2">
    <source>
        <dbReference type="ARBA" id="ARBA00010694"/>
    </source>
</evidence>
<evidence type="ECO:0000256" key="1">
    <source>
        <dbReference type="ARBA" id="ARBA00004141"/>
    </source>
</evidence>
<reference evidence="8" key="1">
    <citation type="submission" date="2020-11" db="EMBL/GenBank/DDBJ databases">
        <authorList>
            <person name="Tran Van P."/>
        </authorList>
    </citation>
    <scope>NUCLEOTIDE SEQUENCE</scope>
</reference>
<dbReference type="OrthoDB" id="10035043at2759"/>
<evidence type="ECO:0000256" key="3">
    <source>
        <dbReference type="ARBA" id="ARBA00022448"/>
    </source>
</evidence>
<keyword evidence="4" id="KW-0812">Transmembrane</keyword>
<sequence length="106" mass="12476">MDGKYVEMFKDSQFIVLVNRVLAFAFAFIYILFTQQPPHRAPLYKYSYCSFSNVMSSWCQYEALKYVSFPTQVLSKATKIIPVMLMGKIVSKKSYPTYEYVFYEIP</sequence>
<name>A0A7R8W191_9CRUS</name>
<keyword evidence="5" id="KW-1133">Transmembrane helix</keyword>
<evidence type="ECO:0000256" key="5">
    <source>
        <dbReference type="ARBA" id="ARBA00022989"/>
    </source>
</evidence>
<evidence type="ECO:0000256" key="6">
    <source>
        <dbReference type="ARBA" id="ARBA00023136"/>
    </source>
</evidence>
<dbReference type="GO" id="GO:0046964">
    <property type="term" value="F:3'-phosphoadenosine 5'-phosphosulfate transmembrane transporter activity"/>
    <property type="evidence" value="ECO:0007669"/>
    <property type="project" value="TreeGrafter"/>
</dbReference>
<protein>
    <recommendedName>
        <fullName evidence="7">Adenosine 3'-phospho 5'-phosphosulfate transporter 1</fullName>
    </recommendedName>
</protein>
<keyword evidence="6" id="KW-0472">Membrane</keyword>
<dbReference type="GO" id="GO:0000139">
    <property type="term" value="C:Golgi membrane"/>
    <property type="evidence" value="ECO:0007669"/>
    <property type="project" value="TreeGrafter"/>
</dbReference>
<evidence type="ECO:0000313" key="8">
    <source>
        <dbReference type="EMBL" id="CAD7222922.1"/>
    </source>
</evidence>
<accession>A0A7R8W191</accession>
<dbReference type="PANTHER" id="PTHR10778">
    <property type="entry name" value="SOLUTE CARRIER FAMILY 35 MEMBER B"/>
    <property type="match status" value="1"/>
</dbReference>
<dbReference type="PANTHER" id="PTHR10778:SF13">
    <property type="entry name" value="ADENOSINE 3'-PHOSPHO 5'-PHOSPHOSULFATE TRANSPORTER 1"/>
    <property type="match status" value="1"/>
</dbReference>
<dbReference type="GO" id="GO:0005789">
    <property type="term" value="C:endoplasmic reticulum membrane"/>
    <property type="evidence" value="ECO:0007669"/>
    <property type="project" value="TreeGrafter"/>
</dbReference>
<dbReference type="EMBL" id="OB660123">
    <property type="protein sequence ID" value="CAD7222922.1"/>
    <property type="molecule type" value="Genomic_DNA"/>
</dbReference>
<proteinExistence type="inferred from homology"/>
<dbReference type="InterPro" id="IPR013657">
    <property type="entry name" value="SCL35B1-4/HUT1"/>
</dbReference>
<evidence type="ECO:0000256" key="4">
    <source>
        <dbReference type="ARBA" id="ARBA00022692"/>
    </source>
</evidence>
<dbReference type="Pfam" id="PF08449">
    <property type="entry name" value="UAA"/>
    <property type="match status" value="1"/>
</dbReference>
<gene>
    <name evidence="8" type="ORF">CTOB1V02_LOCUS918</name>
</gene>
<comment type="similarity">
    <text evidence="2">Belongs to the nucleotide-sugar transporter family. SLC35B subfamily.</text>
</comment>
<dbReference type="AlphaFoldDB" id="A0A7R8W191"/>
<evidence type="ECO:0000256" key="7">
    <source>
        <dbReference type="ARBA" id="ARBA00039668"/>
    </source>
</evidence>
<keyword evidence="3" id="KW-0813">Transport</keyword>
<organism evidence="8">
    <name type="scientific">Cyprideis torosa</name>
    <dbReference type="NCBI Taxonomy" id="163714"/>
    <lineage>
        <taxon>Eukaryota</taxon>
        <taxon>Metazoa</taxon>
        <taxon>Ecdysozoa</taxon>
        <taxon>Arthropoda</taxon>
        <taxon>Crustacea</taxon>
        <taxon>Oligostraca</taxon>
        <taxon>Ostracoda</taxon>
        <taxon>Podocopa</taxon>
        <taxon>Podocopida</taxon>
        <taxon>Cytherocopina</taxon>
        <taxon>Cytheroidea</taxon>
        <taxon>Cytherideidae</taxon>
        <taxon>Cyprideis</taxon>
    </lineage>
</organism>